<evidence type="ECO:0000313" key="11">
    <source>
        <dbReference type="EMBL" id="ASJ72866.1"/>
    </source>
</evidence>
<dbReference type="OrthoDB" id="2085311at2"/>
<dbReference type="PANTHER" id="PTHR35011">
    <property type="entry name" value="2,3-DIKETO-L-GULONATE TRAP TRANSPORTER SMALL PERMEASE PROTEIN YIAM"/>
    <property type="match status" value="1"/>
</dbReference>
<feature type="transmembrane region" description="Helical" evidence="9">
    <location>
        <begin position="96"/>
        <end position="118"/>
    </location>
</feature>
<evidence type="ECO:0000313" key="12">
    <source>
        <dbReference type="Proteomes" id="UP000250079"/>
    </source>
</evidence>
<sequence length="177" mass="19102">MNEKVASWRSVLRLWIDRLNSVAALICHGLLVIITTITVAQVFLRFALNSPTSWSEEVALLCLIWFGLLAVAIGIRRHEHVAITFFRDLLPGPLATALDVLAQLAMGYFMFTVMLHAGDLIKLVGVQVLPASSLPKSLLYLPTIVGGTLGTLNAAANLLLGDIAPEPLDSTETSNAN</sequence>
<keyword evidence="3" id="KW-1003">Cell membrane</keyword>
<feature type="transmembrane region" description="Helical" evidence="9">
    <location>
        <begin position="58"/>
        <end position="75"/>
    </location>
</feature>
<protein>
    <recommendedName>
        <fullName evidence="9">TRAP transporter small permease protein</fullName>
    </recommendedName>
</protein>
<evidence type="ECO:0000256" key="1">
    <source>
        <dbReference type="ARBA" id="ARBA00004429"/>
    </source>
</evidence>
<reference evidence="11 12" key="1">
    <citation type="submission" date="2016-12" db="EMBL/GenBank/DDBJ databases">
        <authorList>
            <person name="Song W.-J."/>
            <person name="Kurnit D.M."/>
        </authorList>
    </citation>
    <scope>NUCLEOTIDE SEQUENCE [LARGE SCALE GENOMIC DNA]</scope>
    <source>
        <strain evidence="11 12">IMCC3135</strain>
    </source>
</reference>
<accession>A0A2Z2NNA0</accession>
<dbReference type="GO" id="GO:0005886">
    <property type="term" value="C:plasma membrane"/>
    <property type="evidence" value="ECO:0007669"/>
    <property type="project" value="UniProtKB-SubCell"/>
</dbReference>
<comment type="subcellular location">
    <subcellularLocation>
        <location evidence="1 9">Cell inner membrane</location>
        <topology evidence="1 9">Multi-pass membrane protein</topology>
    </subcellularLocation>
</comment>
<dbReference type="InterPro" id="IPR007387">
    <property type="entry name" value="TRAP_DctQ"/>
</dbReference>
<dbReference type="RefSeq" id="WP_088918141.1">
    <property type="nucleotide sequence ID" value="NZ_CP018632.1"/>
</dbReference>
<keyword evidence="12" id="KW-1185">Reference proteome</keyword>
<gene>
    <name evidence="11" type="primary">siaT_3</name>
    <name evidence="11" type="ORF">IMCC3135_13905</name>
</gene>
<evidence type="ECO:0000256" key="7">
    <source>
        <dbReference type="ARBA" id="ARBA00023136"/>
    </source>
</evidence>
<dbReference type="InterPro" id="IPR055348">
    <property type="entry name" value="DctQ"/>
</dbReference>
<dbReference type="EMBL" id="CP018632">
    <property type="protein sequence ID" value="ASJ72866.1"/>
    <property type="molecule type" value="Genomic_DNA"/>
</dbReference>
<evidence type="ECO:0000256" key="2">
    <source>
        <dbReference type="ARBA" id="ARBA00022448"/>
    </source>
</evidence>
<evidence type="ECO:0000256" key="8">
    <source>
        <dbReference type="ARBA" id="ARBA00038436"/>
    </source>
</evidence>
<dbReference type="Pfam" id="PF04290">
    <property type="entry name" value="DctQ"/>
    <property type="match status" value="1"/>
</dbReference>
<name>A0A2Z2NNA0_9GAMM</name>
<evidence type="ECO:0000259" key="10">
    <source>
        <dbReference type="Pfam" id="PF04290"/>
    </source>
</evidence>
<feature type="domain" description="Tripartite ATP-independent periplasmic transporters DctQ component" evidence="10">
    <location>
        <begin position="34"/>
        <end position="159"/>
    </location>
</feature>
<comment type="function">
    <text evidence="9">Part of the tripartite ATP-independent periplasmic (TRAP) transport system.</text>
</comment>
<dbReference type="KEGG" id="gai:IMCC3135_13905"/>
<keyword evidence="6 9" id="KW-1133">Transmembrane helix</keyword>
<keyword evidence="7 9" id="KW-0472">Membrane</keyword>
<proteinExistence type="inferred from homology"/>
<keyword evidence="4 9" id="KW-0997">Cell inner membrane</keyword>
<evidence type="ECO:0000256" key="5">
    <source>
        <dbReference type="ARBA" id="ARBA00022692"/>
    </source>
</evidence>
<evidence type="ECO:0000256" key="6">
    <source>
        <dbReference type="ARBA" id="ARBA00022989"/>
    </source>
</evidence>
<dbReference type="AlphaFoldDB" id="A0A2Z2NNA0"/>
<evidence type="ECO:0000256" key="4">
    <source>
        <dbReference type="ARBA" id="ARBA00022519"/>
    </source>
</evidence>
<comment type="similarity">
    <text evidence="8 9">Belongs to the TRAP transporter small permease family.</text>
</comment>
<evidence type="ECO:0000256" key="3">
    <source>
        <dbReference type="ARBA" id="ARBA00022475"/>
    </source>
</evidence>
<keyword evidence="2 9" id="KW-0813">Transport</keyword>
<dbReference type="GO" id="GO:0015740">
    <property type="term" value="P:C4-dicarboxylate transport"/>
    <property type="evidence" value="ECO:0007669"/>
    <property type="project" value="TreeGrafter"/>
</dbReference>
<keyword evidence="5 9" id="KW-0812">Transmembrane</keyword>
<organism evidence="11 12">
    <name type="scientific">Granulosicoccus antarcticus IMCC3135</name>
    <dbReference type="NCBI Taxonomy" id="1192854"/>
    <lineage>
        <taxon>Bacteria</taxon>
        <taxon>Pseudomonadati</taxon>
        <taxon>Pseudomonadota</taxon>
        <taxon>Gammaproteobacteria</taxon>
        <taxon>Chromatiales</taxon>
        <taxon>Granulosicoccaceae</taxon>
        <taxon>Granulosicoccus</taxon>
    </lineage>
</organism>
<dbReference type="GO" id="GO:0022857">
    <property type="term" value="F:transmembrane transporter activity"/>
    <property type="evidence" value="ECO:0007669"/>
    <property type="project" value="UniProtKB-UniRule"/>
</dbReference>
<evidence type="ECO:0000256" key="9">
    <source>
        <dbReference type="RuleBase" id="RU369079"/>
    </source>
</evidence>
<dbReference type="PANTHER" id="PTHR35011:SF11">
    <property type="entry name" value="TRAP TRANSPORTER SMALL PERMEASE PROTEIN"/>
    <property type="match status" value="1"/>
</dbReference>
<feature type="transmembrane region" description="Helical" evidence="9">
    <location>
        <begin position="21"/>
        <end position="46"/>
    </location>
</feature>
<dbReference type="Proteomes" id="UP000250079">
    <property type="component" value="Chromosome"/>
</dbReference>
<feature type="transmembrane region" description="Helical" evidence="9">
    <location>
        <begin position="138"/>
        <end position="160"/>
    </location>
</feature>
<comment type="subunit">
    <text evidence="9">The complex comprises the extracytoplasmic solute receptor protein and the two transmembrane proteins.</text>
</comment>